<dbReference type="Pfam" id="PF13086">
    <property type="entry name" value="AAA_11"/>
    <property type="match status" value="2"/>
</dbReference>
<comment type="caution">
    <text evidence="3">The sequence shown here is derived from an EMBL/GenBank/DDBJ whole genome shotgun (WGS) entry which is preliminary data.</text>
</comment>
<evidence type="ECO:0000313" key="3">
    <source>
        <dbReference type="EMBL" id="MCZ8537915.1"/>
    </source>
</evidence>
<dbReference type="CDD" id="cd17934">
    <property type="entry name" value="DEXXQc_Upf1-like"/>
    <property type="match status" value="1"/>
</dbReference>
<dbReference type="InterPro" id="IPR041679">
    <property type="entry name" value="DNA2/NAM7-like_C"/>
</dbReference>
<dbReference type="InterPro" id="IPR041677">
    <property type="entry name" value="DNA2/NAM7_AAA_11"/>
</dbReference>
<dbReference type="AlphaFoldDB" id="A0A9X3RDJ7"/>
<dbReference type="SMART" id="SM00382">
    <property type="entry name" value="AAA"/>
    <property type="match status" value="1"/>
</dbReference>
<dbReference type="Gene3D" id="3.40.50.300">
    <property type="entry name" value="P-loop containing nucleotide triphosphate hydrolases"/>
    <property type="match status" value="3"/>
</dbReference>
<feature type="domain" description="AAA+ ATPase" evidence="2">
    <location>
        <begin position="315"/>
        <end position="1019"/>
    </location>
</feature>
<name>A0A9X3RDJ7_9BACL</name>
<evidence type="ECO:0000313" key="4">
    <source>
        <dbReference type="Proteomes" id="UP001152173"/>
    </source>
</evidence>
<dbReference type="RefSeq" id="WP_269926983.1">
    <property type="nucleotide sequence ID" value="NZ_JAMKBJ010000010.1"/>
</dbReference>
<feature type="coiled-coil region" evidence="1">
    <location>
        <begin position="416"/>
        <end position="559"/>
    </location>
</feature>
<dbReference type="InterPro" id="IPR045055">
    <property type="entry name" value="DNA2/NAM7-like"/>
</dbReference>
<dbReference type="EMBL" id="JAMKBJ010000010">
    <property type="protein sequence ID" value="MCZ8537915.1"/>
    <property type="molecule type" value="Genomic_DNA"/>
</dbReference>
<keyword evidence="1" id="KW-0175">Coiled coil</keyword>
<organism evidence="3 4">
    <name type="scientific">Paenisporosarcina quisquiliarum</name>
    <dbReference type="NCBI Taxonomy" id="365346"/>
    <lineage>
        <taxon>Bacteria</taxon>
        <taxon>Bacillati</taxon>
        <taxon>Bacillota</taxon>
        <taxon>Bacilli</taxon>
        <taxon>Bacillales</taxon>
        <taxon>Caryophanaceae</taxon>
        <taxon>Paenisporosarcina</taxon>
    </lineage>
</organism>
<dbReference type="PANTHER" id="PTHR10887">
    <property type="entry name" value="DNA2/NAM7 HELICASE FAMILY"/>
    <property type="match status" value="1"/>
</dbReference>
<dbReference type="InterPro" id="IPR027417">
    <property type="entry name" value="P-loop_NTPase"/>
</dbReference>
<dbReference type="CDD" id="cd18808">
    <property type="entry name" value="SF1_C_Upf1"/>
    <property type="match status" value="1"/>
</dbReference>
<evidence type="ECO:0000256" key="1">
    <source>
        <dbReference type="SAM" id="Coils"/>
    </source>
</evidence>
<dbReference type="Pfam" id="PF13087">
    <property type="entry name" value="AAA_12"/>
    <property type="match status" value="1"/>
</dbReference>
<dbReference type="SUPFAM" id="SSF52540">
    <property type="entry name" value="P-loop containing nucleoside triphosphate hydrolases"/>
    <property type="match status" value="2"/>
</dbReference>
<evidence type="ECO:0000259" key="2">
    <source>
        <dbReference type="SMART" id="SM00382"/>
    </source>
</evidence>
<dbReference type="InterPro" id="IPR047187">
    <property type="entry name" value="SF1_C_Upf1"/>
</dbReference>
<accession>A0A9X3RDJ7</accession>
<protein>
    <submittedName>
        <fullName evidence="3">AAA domain-containing protein</fullName>
    </submittedName>
</protein>
<proteinExistence type="predicted"/>
<reference evidence="3" key="1">
    <citation type="submission" date="2022-05" db="EMBL/GenBank/DDBJ databases">
        <authorList>
            <person name="Colautti A."/>
            <person name="Iacumin L."/>
        </authorList>
    </citation>
    <scope>NUCLEOTIDE SEQUENCE</scope>
    <source>
        <strain evidence="3">SK 55</strain>
    </source>
</reference>
<sequence>MNVKVSEITRCNLAVGSRFKKNKPKLAEEMTNLLNVSPVVDVHMERLSDGQTNQKRVSLYIETESVEGTPVMECEWIGNGLEVVHFYITKKRLQLGNNRHLQMRMAFDRKGLVSTEMTLSLYRIIQALPIASDRSEYVKKRISSWESYLRVMERNADVERLEIGIRSARLSLDFRKVTFELHKLPNGFDKFYKKSAVKLVETNQSLGNVVQVQMGRRSIDIELTRDLQEKARTGKWRVPANGKLAFDNVAEMAQINRLKDGFKRLENGWAVNPNLEKLLFEKRPTVRKGKVPEDLAFKQNLNDFQRQAVEGAIAAQDLYVIQGPPGTGKTTVISEICYQHAKMGLKTLVASQSNLAVDNALGKLLTDQDIRILRIGRSESIEEEGQRFVEEQVALYWKQQTLLSIQTHVNQFEKEEKILLSSIKDTEATLEKLKAEIAVLETKKIEKNQAKENLNRLQLEMKSSQSSVQELKRKKDQSDFQFNMSQDIFEDAKSRYERLNDQVARYSGTGEFAKLQAKLNDELQVLQKQLAYLQTSTSLHQKRNAHQETTDQLKKASAQQELLERIAKQMPNVKKIPELQALIGNESWARSSEINGILHQMEQLRRNYQASIKAGNHSEMDETLNKAIKYAEQQLIAHQYNMKMLGKKISMMPNVVGVKLEDRYVKKVIDAFRDYAKQMNAFREPLVQADRQKLSAIYEHMMVLKASRNVGFTRSVAQGNEQIKNEILTSFEQLKEIVGQALVKRQQEIVAEIKSLTPKLSALDEEIESYEKTLSDMHETVPNQETLPPMVELENALTDKKSELEQLGTEESYLEGLVQAASVQQGVLQKREYEMTQIQQSMDELEQKLTMEQSKQTNIHEEVVELEEIIRIDIDALLNEVKSNFEKLSPQLTELKRKETFLNVSNDIRLEWQDMLGQSTTYDMDEIKKLYIQYANVIGVTCSISASKDFVTQYPDFDVVIIDEVSKATPPELLLPMLKGKKIILVGDHHQLPPLVGQDTMDEVLEDMTDAKEKADLKSILKESIFERLFNDLPEDSKATLRIQYRMHEHIMETINPFYQENNYGLECGLVDSNKDRDHLLDGKLFKRGQHIIWYDMPNDQGYLEEREQHSRSYYNAAELKQIRELLLDLNQATAQAKKDGRLDETVKKKVGVISFYGEQVKKVDRLLSQELDLPHLHCRTGTVDKFQGMEMDVIILSFVRNHHQKDGNIGFLKDYRRLNVALSRARELLMIVGSADMFTKKAHGEAQKAMFQHVLKVVDKYEGLKQLETNTGRK</sequence>
<dbReference type="InterPro" id="IPR003593">
    <property type="entry name" value="AAA+_ATPase"/>
</dbReference>
<gene>
    <name evidence="3" type="ORF">M9R32_12035</name>
</gene>
<dbReference type="GO" id="GO:0004386">
    <property type="term" value="F:helicase activity"/>
    <property type="evidence" value="ECO:0007669"/>
    <property type="project" value="InterPro"/>
</dbReference>
<dbReference type="PANTHER" id="PTHR10887:SF495">
    <property type="entry name" value="HELICASE SENATAXIN ISOFORM X1-RELATED"/>
    <property type="match status" value="1"/>
</dbReference>
<keyword evidence="4" id="KW-1185">Reference proteome</keyword>
<dbReference type="Proteomes" id="UP001152173">
    <property type="component" value="Unassembled WGS sequence"/>
</dbReference>
<feature type="coiled-coil region" evidence="1">
    <location>
        <begin position="760"/>
        <end position="862"/>
    </location>
</feature>